<dbReference type="InterPro" id="IPR038604">
    <property type="entry name" value="HopJ_sf"/>
</dbReference>
<accession>A0ABU3SVR4</accession>
<dbReference type="EMBL" id="JAWDIO010000002">
    <property type="protein sequence ID" value="MDU0354077.1"/>
    <property type="molecule type" value="Genomic_DNA"/>
</dbReference>
<organism evidence="1 2">
    <name type="scientific">Paraglaciecola aquimarina</name>
    <dbReference type="NCBI Taxonomy" id="1235557"/>
    <lineage>
        <taxon>Bacteria</taxon>
        <taxon>Pseudomonadati</taxon>
        <taxon>Pseudomonadota</taxon>
        <taxon>Gammaproteobacteria</taxon>
        <taxon>Alteromonadales</taxon>
        <taxon>Alteromonadaceae</taxon>
        <taxon>Paraglaciecola</taxon>
    </lineage>
</organism>
<dbReference type="Pfam" id="PF08888">
    <property type="entry name" value="HopJ"/>
    <property type="match status" value="1"/>
</dbReference>
<sequence>MLINELITLTRTAPESIEFTQVMELITDHYHYTPTAFSNGDLASEAGSNEGSCKIFYFAKLNQLSAEQTLSLFGAYYREDVLQHPEGTDHGNIRNFMVTGWDGIEFFSEALAPK</sequence>
<dbReference type="RefSeq" id="WP_316025701.1">
    <property type="nucleotide sequence ID" value="NZ_JAWDIO010000002.1"/>
</dbReference>
<reference evidence="1 2" key="1">
    <citation type="submission" date="2023-10" db="EMBL/GenBank/DDBJ databases">
        <title>Glaciecola aquimarina strain GGW-M5 nov., isolated from a coastal seawater.</title>
        <authorList>
            <person name="Bayburt H."/>
            <person name="Kim J.M."/>
            <person name="Choi B.J."/>
            <person name="Jeon C.O."/>
        </authorList>
    </citation>
    <scope>NUCLEOTIDE SEQUENCE [LARGE SCALE GENOMIC DNA]</scope>
    <source>
        <strain evidence="1 2">KCTC 32108</strain>
    </source>
</reference>
<protein>
    <submittedName>
        <fullName evidence="1">HopJ type III effector protein</fullName>
    </submittedName>
</protein>
<comment type="caution">
    <text evidence="1">The sequence shown here is derived from an EMBL/GenBank/DDBJ whole genome shotgun (WGS) entry which is preliminary data.</text>
</comment>
<evidence type="ECO:0000313" key="1">
    <source>
        <dbReference type="EMBL" id="MDU0354077.1"/>
    </source>
</evidence>
<dbReference type="InterPro" id="IPR014984">
    <property type="entry name" value="HopJ"/>
</dbReference>
<evidence type="ECO:0000313" key="2">
    <source>
        <dbReference type="Proteomes" id="UP001247805"/>
    </source>
</evidence>
<proteinExistence type="predicted"/>
<dbReference type="Gene3D" id="3.20.160.10">
    <property type="entry name" value="vpa0580 domain like"/>
    <property type="match status" value="1"/>
</dbReference>
<dbReference type="Proteomes" id="UP001247805">
    <property type="component" value="Unassembled WGS sequence"/>
</dbReference>
<name>A0ABU3SVR4_9ALTE</name>
<keyword evidence="2" id="KW-1185">Reference proteome</keyword>
<gene>
    <name evidence="1" type="ORF">RS130_09120</name>
</gene>